<feature type="active site" description="Proton donor" evidence="3">
    <location>
        <position position="79"/>
    </location>
</feature>
<evidence type="ECO:0000256" key="2">
    <source>
        <dbReference type="ARBA" id="ARBA00023235"/>
    </source>
</evidence>
<comment type="subcellular location">
    <subcellularLocation>
        <location evidence="3">Cytoplasm</location>
    </subcellularLocation>
</comment>
<protein>
    <recommendedName>
        <fullName evidence="3 4">Diaminopimelate epimerase</fullName>
        <shortName evidence="3">DAP epimerase</shortName>
        <ecNumber evidence="3 4">5.1.1.7</ecNumber>
    </recommendedName>
    <alternativeName>
        <fullName evidence="3">PLP-independent amino acid racemase</fullName>
    </alternativeName>
</protein>
<evidence type="ECO:0000313" key="5">
    <source>
        <dbReference type="EMBL" id="OWK29600.1"/>
    </source>
</evidence>
<feature type="binding site" evidence="3">
    <location>
        <position position="167"/>
    </location>
    <ligand>
        <name>substrate</name>
    </ligand>
</feature>
<dbReference type="Gene3D" id="3.10.310.10">
    <property type="entry name" value="Diaminopimelate Epimerase, Chain A, domain 1"/>
    <property type="match status" value="2"/>
</dbReference>
<evidence type="ECO:0000313" key="6">
    <source>
        <dbReference type="Proteomes" id="UP000197783"/>
    </source>
</evidence>
<comment type="similarity">
    <text evidence="1 3">Belongs to the diaminopimelate epimerase family.</text>
</comment>
<dbReference type="SUPFAM" id="SSF54506">
    <property type="entry name" value="Diaminopimelate epimerase-like"/>
    <property type="match status" value="2"/>
</dbReference>
<reference evidence="5 6" key="1">
    <citation type="submission" date="2017-03" db="EMBL/GenBank/DDBJ databases">
        <title>Genome sequence of Sphingomonas mucosissima DSM 17494.</title>
        <authorList>
            <person name="Poehlein A."/>
            <person name="Wuebbeler J.H."/>
            <person name="Steinbuechel A."/>
            <person name="Daniel R."/>
        </authorList>
    </citation>
    <scope>NUCLEOTIDE SEQUENCE [LARGE SCALE GENOMIC DNA]</scope>
    <source>
        <strain evidence="5 6">DSM 17494</strain>
    </source>
</reference>
<keyword evidence="3" id="KW-0457">Lysine biosynthesis</keyword>
<keyword evidence="2 3" id="KW-0413">Isomerase</keyword>
<feature type="site" description="Could be important to modulate the pK values of the two catalytic cysteine residues" evidence="3">
    <location>
        <position position="169"/>
    </location>
</feature>
<feature type="active site" description="Proton acceptor" evidence="3">
    <location>
        <position position="228"/>
    </location>
</feature>
<evidence type="ECO:0000256" key="3">
    <source>
        <dbReference type="HAMAP-Rule" id="MF_00197"/>
    </source>
</evidence>
<dbReference type="HAMAP" id="MF_00197">
    <property type="entry name" value="DAP_epimerase"/>
    <property type="match status" value="1"/>
</dbReference>
<feature type="binding site" evidence="3">
    <location>
        <position position="70"/>
    </location>
    <ligand>
        <name>substrate</name>
    </ligand>
</feature>
<comment type="function">
    <text evidence="3">Catalyzes the stereoinversion of LL-2,6-diaminopimelate (L,L-DAP) to meso-diaminopimelate (meso-DAP), a precursor of L-lysine and an essential component of the bacterial peptidoglycan.</text>
</comment>
<feature type="binding site" evidence="3">
    <location>
        <begin position="219"/>
        <end position="220"/>
    </location>
    <ligand>
        <name>substrate</name>
    </ligand>
</feature>
<feature type="site" description="Could be important to modulate the pK values of the two catalytic cysteine residues" evidence="3">
    <location>
        <position position="219"/>
    </location>
</feature>
<feature type="binding site" evidence="3">
    <location>
        <begin position="229"/>
        <end position="230"/>
    </location>
    <ligand>
        <name>substrate</name>
    </ligand>
</feature>
<keyword evidence="3" id="KW-0028">Amino-acid biosynthesis</keyword>
<dbReference type="EC" id="5.1.1.7" evidence="3 4"/>
<organism evidence="5 6">
    <name type="scientific">Sphingomonas mucosissima</name>
    <dbReference type="NCBI Taxonomy" id="370959"/>
    <lineage>
        <taxon>Bacteria</taxon>
        <taxon>Pseudomonadati</taxon>
        <taxon>Pseudomonadota</taxon>
        <taxon>Alphaproteobacteria</taxon>
        <taxon>Sphingomonadales</taxon>
        <taxon>Sphingomonadaceae</taxon>
        <taxon>Sphingomonas</taxon>
    </lineage>
</organism>
<comment type="subunit">
    <text evidence="3">Homodimer.</text>
</comment>
<comment type="caution">
    <text evidence="5">The sequence shown here is derived from an EMBL/GenBank/DDBJ whole genome shotgun (WGS) entry which is preliminary data.</text>
</comment>
<evidence type="ECO:0000256" key="4">
    <source>
        <dbReference type="NCBIfam" id="TIGR00652"/>
    </source>
</evidence>
<dbReference type="PANTHER" id="PTHR31689">
    <property type="entry name" value="DIAMINOPIMELATE EPIMERASE, CHLOROPLASTIC"/>
    <property type="match status" value="1"/>
</dbReference>
<sequence length="312" mass="33015">MVGMRFDITKCHGSGNDFALIDARDIVLADGEWAQVARALSYRAGPVGGDGILLLTGGDDRAAFGMRIFNADGSEPETCLNGLRCVARAGLEATGQRSAVARLKTSHAEVARDDDLAPGVYTVRETAGPASFDVRDWPLTGEGIRIVDAVIARLSPDLRFTAIAMPNPHLIAFVDAVDEAELVRIGEICEGAPAWLPNRANVSFIEVREGGELYVRTFERGVGLTNACGSAMGASTFVAGLTGRLPFDRTVTVRNRGGLVRASASEAGMVTLSGNATVEWTGQVSVDLSQARADDLVVTSRHEDEIAAWAGI</sequence>
<dbReference type="EMBL" id="NBBJ01000003">
    <property type="protein sequence ID" value="OWK29600.1"/>
    <property type="molecule type" value="Genomic_DNA"/>
</dbReference>
<keyword evidence="6" id="KW-1185">Reference proteome</keyword>
<name>A0A245ZIN0_9SPHN</name>
<comment type="caution">
    <text evidence="3">Lacks conserved residue(s) required for the propagation of feature annotation.</text>
</comment>
<comment type="catalytic activity">
    <reaction evidence="3">
        <text>(2S,6S)-2,6-diaminopimelate = meso-2,6-diaminopimelate</text>
        <dbReference type="Rhea" id="RHEA:15393"/>
        <dbReference type="ChEBI" id="CHEBI:57609"/>
        <dbReference type="ChEBI" id="CHEBI:57791"/>
        <dbReference type="EC" id="5.1.1.7"/>
    </reaction>
</comment>
<dbReference type="InterPro" id="IPR001653">
    <property type="entry name" value="DAP_epimerase_DapF"/>
</dbReference>
<comment type="pathway">
    <text evidence="3">Amino-acid biosynthesis; L-lysine biosynthesis via DAP pathway; DL-2,6-diaminopimelate from LL-2,6-diaminopimelate: step 1/1.</text>
</comment>
<dbReference type="GO" id="GO:0005829">
    <property type="term" value="C:cytosol"/>
    <property type="evidence" value="ECO:0007669"/>
    <property type="project" value="TreeGrafter"/>
</dbReference>
<dbReference type="PANTHER" id="PTHR31689:SF0">
    <property type="entry name" value="DIAMINOPIMELATE EPIMERASE"/>
    <property type="match status" value="1"/>
</dbReference>
<evidence type="ECO:0000256" key="1">
    <source>
        <dbReference type="ARBA" id="ARBA00010219"/>
    </source>
</evidence>
<gene>
    <name evidence="3 5" type="primary">dapF</name>
    <name evidence="5" type="ORF">SPMU_20200</name>
</gene>
<dbReference type="NCBIfam" id="TIGR00652">
    <property type="entry name" value="DapF"/>
    <property type="match status" value="1"/>
</dbReference>
<dbReference type="Pfam" id="PF01678">
    <property type="entry name" value="DAP_epimerase"/>
    <property type="match status" value="2"/>
</dbReference>
<dbReference type="UniPathway" id="UPA00034">
    <property type="reaction ID" value="UER00025"/>
</dbReference>
<feature type="binding site" evidence="3">
    <location>
        <position position="201"/>
    </location>
    <ligand>
        <name>substrate</name>
    </ligand>
</feature>
<feature type="binding site" evidence="3">
    <location>
        <position position="16"/>
    </location>
    <ligand>
        <name>substrate</name>
    </ligand>
</feature>
<keyword evidence="3" id="KW-0963">Cytoplasm</keyword>
<dbReference type="GO" id="GO:0009089">
    <property type="term" value="P:lysine biosynthetic process via diaminopimelate"/>
    <property type="evidence" value="ECO:0007669"/>
    <property type="project" value="UniProtKB-UniRule"/>
</dbReference>
<dbReference type="AlphaFoldDB" id="A0A245ZIN0"/>
<proteinExistence type="inferred from homology"/>
<dbReference type="Proteomes" id="UP000197783">
    <property type="component" value="Unassembled WGS sequence"/>
</dbReference>
<dbReference type="GO" id="GO:0008837">
    <property type="term" value="F:diaminopimelate epimerase activity"/>
    <property type="evidence" value="ECO:0007669"/>
    <property type="project" value="UniProtKB-UniRule"/>
</dbReference>
<accession>A0A245ZIN0</accession>